<dbReference type="KEGG" id="pfaa:MM59RIKEN_11040"/>
<proteinExistence type="predicted"/>
<dbReference type="Proteomes" id="UP000679848">
    <property type="component" value="Chromosome"/>
</dbReference>
<accession>A0A810QB48</accession>
<evidence type="ECO:0000313" key="1">
    <source>
        <dbReference type="EMBL" id="BCK83785.1"/>
    </source>
</evidence>
<sequence length="85" mass="9889">MQGVLVESVPCPAPEELRPEYTKPKVLEGEVLRTLTLDRKGEFFQWNMPVDGKKIRILPDFDMKNQDTWTRARNVMRKLAADQES</sequence>
<evidence type="ECO:0000313" key="2">
    <source>
        <dbReference type="Proteomes" id="UP000679848"/>
    </source>
</evidence>
<dbReference type="EMBL" id="AP023420">
    <property type="protein sequence ID" value="BCK83785.1"/>
    <property type="molecule type" value="Genomic_DNA"/>
</dbReference>
<name>A0A810QB48_9FIRM</name>
<gene>
    <name evidence="1" type="ORF">MM59RIKEN_11040</name>
</gene>
<dbReference type="AlphaFoldDB" id="A0A810QB48"/>
<keyword evidence="2" id="KW-1185">Reference proteome</keyword>
<protein>
    <submittedName>
        <fullName evidence="1">Uncharacterized protein</fullName>
    </submittedName>
</protein>
<reference evidence="1" key="1">
    <citation type="submission" date="2020-09" db="EMBL/GenBank/DDBJ databases">
        <title>New species isolated from human feces.</title>
        <authorList>
            <person name="Kitahara M."/>
            <person name="Shigeno Y."/>
            <person name="Shime M."/>
            <person name="Matsumoto Y."/>
            <person name="Nakamura S."/>
            <person name="Motooka D."/>
            <person name="Fukuoka S."/>
            <person name="Nishikawa H."/>
            <person name="Benno Y."/>
        </authorList>
    </citation>
    <scope>NUCLEOTIDE SEQUENCE</scope>
    <source>
        <strain evidence="1">MM59</strain>
    </source>
</reference>
<organism evidence="1 2">
    <name type="scientific">Pusillibacter faecalis</name>
    <dbReference type="NCBI Taxonomy" id="2714358"/>
    <lineage>
        <taxon>Bacteria</taxon>
        <taxon>Bacillati</taxon>
        <taxon>Bacillota</taxon>
        <taxon>Clostridia</taxon>
        <taxon>Eubacteriales</taxon>
        <taxon>Oscillospiraceae</taxon>
        <taxon>Pusillibacter</taxon>
    </lineage>
</organism>